<dbReference type="RefSeq" id="WP_015244173.1">
    <property type="nucleotide sequence ID" value="NC_019892.1"/>
</dbReference>
<evidence type="ECO:0000259" key="3">
    <source>
        <dbReference type="Pfam" id="PF08245"/>
    </source>
</evidence>
<dbReference type="PANTHER" id="PTHR23135">
    <property type="entry name" value="MUR LIGASE FAMILY MEMBER"/>
    <property type="match status" value="1"/>
</dbReference>
<keyword evidence="6" id="KW-1185">Reference proteome</keyword>
<dbReference type="STRING" id="886293.Sinac_0564"/>
<feature type="region of interest" description="Disordered" evidence="1">
    <location>
        <begin position="611"/>
        <end position="649"/>
    </location>
</feature>
<reference evidence="5 6" key="1">
    <citation type="submission" date="2012-02" db="EMBL/GenBank/DDBJ databases">
        <title>Complete sequence of chromosome of Singulisphaera acidiphila DSM 18658.</title>
        <authorList>
            <consortium name="US DOE Joint Genome Institute (JGI-PGF)"/>
            <person name="Lucas S."/>
            <person name="Copeland A."/>
            <person name="Lapidus A."/>
            <person name="Glavina del Rio T."/>
            <person name="Dalin E."/>
            <person name="Tice H."/>
            <person name="Bruce D."/>
            <person name="Goodwin L."/>
            <person name="Pitluck S."/>
            <person name="Peters L."/>
            <person name="Ovchinnikova G."/>
            <person name="Chertkov O."/>
            <person name="Kyrpides N."/>
            <person name="Mavromatis K."/>
            <person name="Ivanova N."/>
            <person name="Brettin T."/>
            <person name="Detter J.C."/>
            <person name="Han C."/>
            <person name="Larimer F."/>
            <person name="Land M."/>
            <person name="Hauser L."/>
            <person name="Markowitz V."/>
            <person name="Cheng J.-F."/>
            <person name="Hugenholtz P."/>
            <person name="Woyke T."/>
            <person name="Wu D."/>
            <person name="Tindall B."/>
            <person name="Pomrenke H."/>
            <person name="Brambilla E."/>
            <person name="Klenk H.-P."/>
            <person name="Eisen J.A."/>
        </authorList>
    </citation>
    <scope>NUCLEOTIDE SEQUENCE [LARGE SCALE GENOMIC DNA]</scope>
    <source>
        <strain evidence="6">ATCC BAA-1392 / DSM 18658 / VKM B-2454 / MOB10</strain>
    </source>
</reference>
<dbReference type="InterPro" id="IPR036615">
    <property type="entry name" value="Mur_ligase_C_dom_sf"/>
</dbReference>
<dbReference type="Proteomes" id="UP000010798">
    <property type="component" value="Chromosome"/>
</dbReference>
<dbReference type="Gene3D" id="3.40.1190.10">
    <property type="entry name" value="Mur-like, catalytic domain"/>
    <property type="match status" value="1"/>
</dbReference>
<organism evidence="5 6">
    <name type="scientific">Singulisphaera acidiphila (strain ATCC BAA-1392 / DSM 18658 / VKM B-2454 / MOB10)</name>
    <dbReference type="NCBI Taxonomy" id="886293"/>
    <lineage>
        <taxon>Bacteria</taxon>
        <taxon>Pseudomonadati</taxon>
        <taxon>Planctomycetota</taxon>
        <taxon>Planctomycetia</taxon>
        <taxon>Isosphaerales</taxon>
        <taxon>Isosphaeraceae</taxon>
        <taxon>Singulisphaera</taxon>
    </lineage>
</organism>
<dbReference type="AlphaFoldDB" id="L0D837"/>
<dbReference type="PANTHER" id="PTHR23135:SF18">
    <property type="entry name" value="CYANOPHYCIN SYNTHETASE"/>
    <property type="match status" value="1"/>
</dbReference>
<gene>
    <name evidence="5" type="ordered locus">Sinac_0564</name>
</gene>
<dbReference type="SUPFAM" id="SSF53244">
    <property type="entry name" value="MurD-like peptide ligases, peptide-binding domain"/>
    <property type="match status" value="1"/>
</dbReference>
<evidence type="ECO:0000259" key="2">
    <source>
        <dbReference type="Pfam" id="PF02875"/>
    </source>
</evidence>
<dbReference type="InterPro" id="IPR044019">
    <property type="entry name" value="Cyanophycin_syn_N"/>
</dbReference>
<dbReference type="GO" id="GO:0005524">
    <property type="term" value="F:ATP binding"/>
    <property type="evidence" value="ECO:0007669"/>
    <property type="project" value="InterPro"/>
</dbReference>
<dbReference type="InterPro" id="IPR013221">
    <property type="entry name" value="Mur_ligase_cen"/>
</dbReference>
<dbReference type="EMBL" id="CP003364">
    <property type="protein sequence ID" value="AGA24988.1"/>
    <property type="molecule type" value="Genomic_DNA"/>
</dbReference>
<dbReference type="Pfam" id="PF02875">
    <property type="entry name" value="Mur_ligase_C"/>
    <property type="match status" value="1"/>
</dbReference>
<dbReference type="KEGG" id="saci:Sinac_0564"/>
<feature type="domain" description="Mur ligase central" evidence="3">
    <location>
        <begin position="226"/>
        <end position="438"/>
    </location>
</feature>
<dbReference type="Pfam" id="PF18921">
    <property type="entry name" value="Cyanophycin_syn"/>
    <property type="match status" value="1"/>
</dbReference>
<accession>L0D837</accession>
<evidence type="ECO:0000256" key="1">
    <source>
        <dbReference type="SAM" id="MobiDB-lite"/>
    </source>
</evidence>
<name>L0D837_SINAD</name>
<sequence length="649" mass="69462">MEIRKVLALRGPNIWARFPVLEAWVDLKELKDSPSNQLPGFNERLMAWLPGMIEHRCSLGRPGGFFERLREGTYQGHILEHVTLELQCLAGTPVGFGKARETAEAGVYKVVIEYEDEAVGRACLETAHRLLQAAVLDLPFVVEAEVARLRDVACQSCLQPGARAIVEAALKAGVPCRRLDAEHRVVLGQGHRQRRLLTTEADPGGESSLASLFPEGEDGRIPVVGVTGVNGKTTVTRLIARILREAGRTVGMTCTDGIFVNESRLEIGDCSGPQSARIVLQDPRVEAAVLETARGGILREGLGYDRTNVSVVTNIGEGDHLGLSDIMTPEQLADVKSTLVDVVPPDGTAVLNAADPLVARMGQACRGSLFYFALDGTNPIVVEHRAQGGRAVFCRDNAVVLAEGSHEEVLCPLSCVPLTRGGRIGFQVENVLAAVAAAQALGVPHDTTRAALEAFESNMELTPGRFNVVEVNGATAIFDYGHNPSALVALVEAIESFPSLTRSAVFTVAGDRPDESILKQAALLGDAFDHVLIYESPDCRRGRAEGETFTLLRLGLARGGRVKQVTELDGEFAAIEAALLALRPGDLTLIQVDSVEAALEHSRAFIAALATPTPPRSERDIEPSLMGGPRRHGEEVVPATATLADLSDG</sequence>
<feature type="domain" description="Cyanophycin synthase-like N-terminal" evidence="4">
    <location>
        <begin position="24"/>
        <end position="134"/>
    </location>
</feature>
<dbReference type="OrthoDB" id="9803907at2"/>
<feature type="domain" description="Mur ligase C-terminal" evidence="2">
    <location>
        <begin position="464"/>
        <end position="590"/>
    </location>
</feature>
<evidence type="ECO:0000313" key="5">
    <source>
        <dbReference type="EMBL" id="AGA24988.1"/>
    </source>
</evidence>
<dbReference type="Gene3D" id="3.90.190.20">
    <property type="entry name" value="Mur ligase, C-terminal domain"/>
    <property type="match status" value="1"/>
</dbReference>
<dbReference type="InterPro" id="IPR036565">
    <property type="entry name" value="Mur-like_cat_sf"/>
</dbReference>
<protein>
    <submittedName>
        <fullName evidence="5">UDP-N-acetylmuramyl tripeptide synthase</fullName>
    </submittedName>
</protein>
<proteinExistence type="predicted"/>
<evidence type="ECO:0000259" key="4">
    <source>
        <dbReference type="Pfam" id="PF18921"/>
    </source>
</evidence>
<dbReference type="eggNOG" id="COG0769">
    <property type="taxonomic scope" value="Bacteria"/>
</dbReference>
<dbReference type="Pfam" id="PF08245">
    <property type="entry name" value="Mur_ligase_M"/>
    <property type="match status" value="1"/>
</dbReference>
<dbReference type="HOGENOM" id="CLU_016806_0_0_0"/>
<evidence type="ECO:0000313" key="6">
    <source>
        <dbReference type="Proteomes" id="UP000010798"/>
    </source>
</evidence>
<dbReference type="InterPro" id="IPR004101">
    <property type="entry name" value="Mur_ligase_C"/>
</dbReference>
<dbReference type="GO" id="GO:0016881">
    <property type="term" value="F:acid-amino acid ligase activity"/>
    <property type="evidence" value="ECO:0007669"/>
    <property type="project" value="InterPro"/>
</dbReference>
<dbReference type="SUPFAM" id="SSF53623">
    <property type="entry name" value="MurD-like peptide ligases, catalytic domain"/>
    <property type="match status" value="1"/>
</dbReference>